<dbReference type="PANTHER" id="PTHR23280:SF32">
    <property type="entry name" value="FI22325P1"/>
    <property type="match status" value="1"/>
</dbReference>
<dbReference type="SMART" id="SM00295">
    <property type="entry name" value="B41"/>
    <property type="match status" value="1"/>
</dbReference>
<reference evidence="4" key="1">
    <citation type="submission" date="2017-02" db="UniProtKB">
        <authorList>
            <consortium name="WormBaseParasite"/>
        </authorList>
    </citation>
    <scope>IDENTIFICATION</scope>
</reference>
<dbReference type="OrthoDB" id="6266673at2759"/>
<name>A0A0R3SEC8_HYMDI</name>
<dbReference type="InterPro" id="IPR014352">
    <property type="entry name" value="FERM/acyl-CoA-bd_prot_sf"/>
</dbReference>
<dbReference type="InterPro" id="IPR019749">
    <property type="entry name" value="Band_41_domain"/>
</dbReference>
<dbReference type="GO" id="GO:0031032">
    <property type="term" value="P:actomyosin structure organization"/>
    <property type="evidence" value="ECO:0007669"/>
    <property type="project" value="TreeGrafter"/>
</dbReference>
<dbReference type="InterPro" id="IPR018979">
    <property type="entry name" value="FERM_N"/>
</dbReference>
<dbReference type="GO" id="GO:0005856">
    <property type="term" value="C:cytoskeleton"/>
    <property type="evidence" value="ECO:0007669"/>
    <property type="project" value="TreeGrafter"/>
</dbReference>
<proteinExistence type="predicted"/>
<dbReference type="PANTHER" id="PTHR23280">
    <property type="entry name" value="4.1 G PROTEIN"/>
    <property type="match status" value="1"/>
</dbReference>
<dbReference type="InterPro" id="IPR035963">
    <property type="entry name" value="FERM_2"/>
</dbReference>
<organism evidence="4">
    <name type="scientific">Hymenolepis diminuta</name>
    <name type="common">Rat tapeworm</name>
    <dbReference type="NCBI Taxonomy" id="6216"/>
    <lineage>
        <taxon>Eukaryota</taxon>
        <taxon>Metazoa</taxon>
        <taxon>Spiralia</taxon>
        <taxon>Lophotrochozoa</taxon>
        <taxon>Platyhelminthes</taxon>
        <taxon>Cestoda</taxon>
        <taxon>Eucestoda</taxon>
        <taxon>Cyclophyllidea</taxon>
        <taxon>Hymenolepididae</taxon>
        <taxon>Hymenolepis</taxon>
    </lineage>
</organism>
<dbReference type="SUPFAM" id="SSF54236">
    <property type="entry name" value="Ubiquitin-like"/>
    <property type="match status" value="1"/>
</dbReference>
<dbReference type="WBParaSite" id="HDID_0000311201-mRNA-1">
    <property type="protein sequence ID" value="HDID_0000311201-mRNA-1"/>
    <property type="gene ID" value="HDID_0000311201"/>
</dbReference>
<dbReference type="InterPro" id="IPR019748">
    <property type="entry name" value="FERM_central"/>
</dbReference>
<dbReference type="Gene3D" id="1.20.80.10">
    <property type="match status" value="1"/>
</dbReference>
<accession>A0A0R3SEC8</accession>
<evidence type="ECO:0000313" key="4">
    <source>
        <dbReference type="WBParaSite" id="HDID_0000311201-mRNA-1"/>
    </source>
</evidence>
<dbReference type="PROSITE" id="PS50057">
    <property type="entry name" value="FERM_3"/>
    <property type="match status" value="1"/>
</dbReference>
<evidence type="ECO:0000313" key="3">
    <source>
        <dbReference type="Proteomes" id="UP000274504"/>
    </source>
</evidence>
<dbReference type="CDD" id="cd14473">
    <property type="entry name" value="FERM_B-lobe"/>
    <property type="match status" value="1"/>
</dbReference>
<dbReference type="Gene3D" id="3.10.20.90">
    <property type="entry name" value="Phosphatidylinositol 3-kinase Catalytic Subunit, Chain A, domain 1"/>
    <property type="match status" value="1"/>
</dbReference>
<dbReference type="SUPFAM" id="SSF47031">
    <property type="entry name" value="Second domain of FERM"/>
    <property type="match status" value="1"/>
</dbReference>
<gene>
    <name evidence="2" type="ORF">HDID_LOCUS3110</name>
</gene>
<dbReference type="EMBL" id="UYSG01000879">
    <property type="protein sequence ID" value="VDL27415.1"/>
    <property type="molecule type" value="Genomic_DNA"/>
</dbReference>
<reference evidence="2 3" key="2">
    <citation type="submission" date="2018-11" db="EMBL/GenBank/DDBJ databases">
        <authorList>
            <consortium name="Pathogen Informatics"/>
        </authorList>
    </citation>
    <scope>NUCLEOTIDE SEQUENCE [LARGE SCALE GENOMIC DNA]</scope>
</reference>
<dbReference type="Pfam" id="PF09379">
    <property type="entry name" value="FERM_N"/>
    <property type="match status" value="1"/>
</dbReference>
<dbReference type="Proteomes" id="UP000274504">
    <property type="component" value="Unassembled WGS sequence"/>
</dbReference>
<feature type="domain" description="FERM" evidence="1">
    <location>
        <begin position="21"/>
        <end position="213"/>
    </location>
</feature>
<evidence type="ECO:0000313" key="2">
    <source>
        <dbReference type="EMBL" id="VDL27415.1"/>
    </source>
</evidence>
<evidence type="ECO:0000259" key="1">
    <source>
        <dbReference type="PROSITE" id="PS50057"/>
    </source>
</evidence>
<dbReference type="Pfam" id="PF00373">
    <property type="entry name" value="FERM_M"/>
    <property type="match status" value="1"/>
</dbReference>
<dbReference type="InterPro" id="IPR000299">
    <property type="entry name" value="FERM_domain"/>
</dbReference>
<sequence length="213" mass="24587">MASKSSRNLIVSSVWSSNDNFLVTVRLLEDENSIIVWVPEAANGRWLLEEVCRQQEVLSEIEYFGLRYVSCEFLSSPSKHWINLTKSVRSQLKHTNPLVVSFRIKHYPPDPITEFKLDKSKYLLFHQIHRDFLSGRLIAPHNDIIQLAALFIQVALGDASEMVAMAQSDYYSLGNTTTNNSSQPSTYLTNYRALHTTNKRYEPEILEQHRKLE</sequence>
<protein>
    <submittedName>
        <fullName evidence="4">FERM domain-containing protein</fullName>
    </submittedName>
</protein>
<dbReference type="STRING" id="6216.A0A0R3SEC8"/>
<dbReference type="AlphaFoldDB" id="A0A0R3SEC8"/>
<dbReference type="InterPro" id="IPR029071">
    <property type="entry name" value="Ubiquitin-like_domsf"/>
</dbReference>